<dbReference type="InterPro" id="IPR000626">
    <property type="entry name" value="Ubiquitin-like_dom"/>
</dbReference>
<reference evidence="3 4" key="1">
    <citation type="journal article" date="2021" name="Comput. Struct. Biotechnol. J.">
        <title>De novo genome assembly of the potent medicinal plant Rehmannia glutinosa using nanopore technology.</title>
        <authorList>
            <person name="Ma L."/>
            <person name="Dong C."/>
            <person name="Song C."/>
            <person name="Wang X."/>
            <person name="Zheng X."/>
            <person name="Niu Y."/>
            <person name="Chen S."/>
            <person name="Feng W."/>
        </authorList>
    </citation>
    <scope>NUCLEOTIDE SEQUENCE [LARGE SCALE GENOMIC DNA]</scope>
    <source>
        <strain evidence="3">DH-2019</strain>
    </source>
</reference>
<dbReference type="Gene3D" id="3.10.20.90">
    <property type="entry name" value="Phosphatidylinositol 3-kinase Catalytic Subunit, Chain A, domain 1"/>
    <property type="match status" value="1"/>
</dbReference>
<feature type="domain" description="Ubiquitin-like" evidence="2">
    <location>
        <begin position="8"/>
        <end position="79"/>
    </location>
</feature>
<dbReference type="InterPro" id="IPR029071">
    <property type="entry name" value="Ubiquitin-like_domsf"/>
</dbReference>
<protein>
    <recommendedName>
        <fullName evidence="2">Ubiquitin-like domain-containing protein</fullName>
    </recommendedName>
</protein>
<dbReference type="EMBL" id="JABTTQ020000010">
    <property type="protein sequence ID" value="KAK6148650.1"/>
    <property type="molecule type" value="Genomic_DNA"/>
</dbReference>
<dbReference type="SUPFAM" id="SSF54236">
    <property type="entry name" value="Ubiquitin-like"/>
    <property type="match status" value="1"/>
</dbReference>
<feature type="region of interest" description="Disordered" evidence="1">
    <location>
        <begin position="136"/>
        <end position="164"/>
    </location>
</feature>
<evidence type="ECO:0000256" key="1">
    <source>
        <dbReference type="SAM" id="MobiDB-lite"/>
    </source>
</evidence>
<sequence>MEQTGNGREIEVRSLTGESIRVSIEPNKTVQDLKLLLKQSFSPASSSPNFHLFLKGVKLNLKSQIGSYLIGDGEFLVIVPFVKKDRQHRVEASETPSEGPNPDVKFAAELAESAWSDLRQDLSSYQEISNHENLAEAGFKPMNPENAHDKGTSSRTTKSKNELIKGKEKGTPYDVLLSILQTSGDNLFDEQILKKFIEFMDCSSCLSNPATGICVMREAHALLVSEEDPCKSSLCLCPLWLKDLMRAFSFINVYSACLQLWQKKITISALKRPLDQLHKFGFRPGIADLELLSQVCPQVIHRIAPLCGIYLRNQVMSLTSCV</sequence>
<comment type="caution">
    <text evidence="3">The sequence shown here is derived from an EMBL/GenBank/DDBJ whole genome shotgun (WGS) entry which is preliminary data.</text>
</comment>
<dbReference type="CDD" id="cd17039">
    <property type="entry name" value="Ubl_ubiquitin_like"/>
    <property type="match status" value="1"/>
</dbReference>
<evidence type="ECO:0000313" key="4">
    <source>
        <dbReference type="Proteomes" id="UP001318860"/>
    </source>
</evidence>
<proteinExistence type="predicted"/>
<organism evidence="3 4">
    <name type="scientific">Rehmannia glutinosa</name>
    <name type="common">Chinese foxglove</name>
    <dbReference type="NCBI Taxonomy" id="99300"/>
    <lineage>
        <taxon>Eukaryota</taxon>
        <taxon>Viridiplantae</taxon>
        <taxon>Streptophyta</taxon>
        <taxon>Embryophyta</taxon>
        <taxon>Tracheophyta</taxon>
        <taxon>Spermatophyta</taxon>
        <taxon>Magnoliopsida</taxon>
        <taxon>eudicotyledons</taxon>
        <taxon>Gunneridae</taxon>
        <taxon>Pentapetalae</taxon>
        <taxon>asterids</taxon>
        <taxon>lamiids</taxon>
        <taxon>Lamiales</taxon>
        <taxon>Orobanchaceae</taxon>
        <taxon>Rehmannieae</taxon>
        <taxon>Rehmannia</taxon>
    </lineage>
</organism>
<name>A0ABR0WRG9_REHGL</name>
<gene>
    <name evidence="3" type="ORF">DH2020_019562</name>
</gene>
<evidence type="ECO:0000313" key="3">
    <source>
        <dbReference type="EMBL" id="KAK6148650.1"/>
    </source>
</evidence>
<accession>A0ABR0WRG9</accession>
<dbReference type="Proteomes" id="UP001318860">
    <property type="component" value="Unassembled WGS sequence"/>
</dbReference>
<keyword evidence="4" id="KW-1185">Reference proteome</keyword>
<dbReference type="PROSITE" id="PS50053">
    <property type="entry name" value="UBIQUITIN_2"/>
    <property type="match status" value="1"/>
</dbReference>
<evidence type="ECO:0000259" key="2">
    <source>
        <dbReference type="PROSITE" id="PS50053"/>
    </source>
</evidence>